<accession>A0A427B2W9</accession>
<proteinExistence type="predicted"/>
<sequence length="132" mass="14790">MGGTYRSERIPVRLAEIQNPHPMGNHSSEVNVTKQDGIGNGAIQTQEHDAVKRNMELKYANSQGNGQEHPGLLQETNISLAAIKVCLEAEIKQLRVQLDQEHESALILNQKLQGPWFYTSHRPVLTKRNSLV</sequence>
<dbReference type="EMBL" id="AMZH03000623">
    <property type="protein sequence ID" value="RRT82810.1"/>
    <property type="molecule type" value="Genomic_DNA"/>
</dbReference>
<evidence type="ECO:0000313" key="1">
    <source>
        <dbReference type="EMBL" id="RRT82810.1"/>
    </source>
</evidence>
<dbReference type="Proteomes" id="UP000287651">
    <property type="component" value="Unassembled WGS sequence"/>
</dbReference>
<reference evidence="1 2" key="1">
    <citation type="journal article" date="2014" name="Agronomy (Basel)">
        <title>A Draft Genome Sequence for Ensete ventricosum, the Drought-Tolerant Tree Against Hunger.</title>
        <authorList>
            <person name="Harrison J."/>
            <person name="Moore K.A."/>
            <person name="Paszkiewicz K."/>
            <person name="Jones T."/>
            <person name="Grant M."/>
            <person name="Ambacheew D."/>
            <person name="Muzemil S."/>
            <person name="Studholme D.J."/>
        </authorList>
    </citation>
    <scope>NUCLEOTIDE SEQUENCE [LARGE SCALE GENOMIC DNA]</scope>
</reference>
<organism evidence="1 2">
    <name type="scientific">Ensete ventricosum</name>
    <name type="common">Abyssinian banana</name>
    <name type="synonym">Musa ensete</name>
    <dbReference type="NCBI Taxonomy" id="4639"/>
    <lineage>
        <taxon>Eukaryota</taxon>
        <taxon>Viridiplantae</taxon>
        <taxon>Streptophyta</taxon>
        <taxon>Embryophyta</taxon>
        <taxon>Tracheophyta</taxon>
        <taxon>Spermatophyta</taxon>
        <taxon>Magnoliopsida</taxon>
        <taxon>Liliopsida</taxon>
        <taxon>Zingiberales</taxon>
        <taxon>Musaceae</taxon>
        <taxon>Ensete</taxon>
    </lineage>
</organism>
<gene>
    <name evidence="1" type="ORF">B296_00017696</name>
</gene>
<evidence type="ECO:0000313" key="2">
    <source>
        <dbReference type="Proteomes" id="UP000287651"/>
    </source>
</evidence>
<dbReference type="AlphaFoldDB" id="A0A427B2W9"/>
<protein>
    <submittedName>
        <fullName evidence="1">Uncharacterized protein</fullName>
    </submittedName>
</protein>
<comment type="caution">
    <text evidence="1">The sequence shown here is derived from an EMBL/GenBank/DDBJ whole genome shotgun (WGS) entry which is preliminary data.</text>
</comment>
<name>A0A427B2W9_ENSVE</name>